<accession>A0A968KW26</accession>
<dbReference type="InterPro" id="IPR036390">
    <property type="entry name" value="WH_DNA-bd_sf"/>
</dbReference>
<evidence type="ECO:0000313" key="4">
    <source>
        <dbReference type="Proteomes" id="UP000778951"/>
    </source>
</evidence>
<dbReference type="Gene3D" id="1.10.10.10">
    <property type="entry name" value="Winged helix-like DNA-binding domain superfamily/Winged helix DNA-binding domain"/>
    <property type="match status" value="1"/>
</dbReference>
<dbReference type="SUPFAM" id="SSF53850">
    <property type="entry name" value="Periplasmic binding protein-like II"/>
    <property type="match status" value="1"/>
</dbReference>
<dbReference type="SUPFAM" id="SSF46785">
    <property type="entry name" value="Winged helix' DNA-binding domain"/>
    <property type="match status" value="1"/>
</dbReference>
<protein>
    <recommendedName>
        <fullName evidence="5">HTH gntR-type domain-containing protein</fullName>
    </recommendedName>
</protein>
<comment type="caution">
    <text evidence="3">The sequence shown here is derived from an EMBL/GenBank/DDBJ whole genome shotgun (WGS) entry which is preliminary data.</text>
</comment>
<reference evidence="3" key="1">
    <citation type="submission" date="2020-03" db="EMBL/GenBank/DDBJ databases">
        <title>Spirochaetal bacteria isolated from arthropods constitute a novel genus Entomospira genus novum within the order Spirochaetales.</title>
        <authorList>
            <person name="Grana-Miraglia L."/>
            <person name="Sikutova S."/>
            <person name="Fingerle V."/>
            <person name="Sing A."/>
            <person name="Castillo-Ramirez S."/>
            <person name="Margos G."/>
            <person name="Rudolf I."/>
        </authorList>
    </citation>
    <scope>NUCLEOTIDE SEQUENCE</scope>
    <source>
        <strain evidence="3">BR149</strain>
    </source>
</reference>
<dbReference type="Gene3D" id="3.40.190.10">
    <property type="entry name" value="Periplasmic binding protein-like II"/>
    <property type="match status" value="2"/>
</dbReference>
<dbReference type="AlphaFoldDB" id="A0A968KW26"/>
<dbReference type="InterPro" id="IPR036388">
    <property type="entry name" value="WH-like_DNA-bd_sf"/>
</dbReference>
<dbReference type="InterPro" id="IPR032791">
    <property type="entry name" value="YhfZ_C"/>
</dbReference>
<dbReference type="Proteomes" id="UP000778951">
    <property type="component" value="Unassembled WGS sequence"/>
</dbReference>
<proteinExistence type="predicted"/>
<evidence type="ECO:0000313" key="3">
    <source>
        <dbReference type="EMBL" id="NIZ69773.1"/>
    </source>
</evidence>
<evidence type="ECO:0008006" key="5">
    <source>
        <dbReference type="Google" id="ProtNLM"/>
    </source>
</evidence>
<keyword evidence="4" id="KW-1185">Reference proteome</keyword>
<evidence type="ECO:0000259" key="2">
    <source>
        <dbReference type="Pfam" id="PF14503"/>
    </source>
</evidence>
<dbReference type="RefSeq" id="WP_167695854.1">
    <property type="nucleotide sequence ID" value="NZ_CP118181.1"/>
</dbReference>
<dbReference type="InterPro" id="IPR041444">
    <property type="entry name" value="HTH_41"/>
</dbReference>
<dbReference type="Pfam" id="PF14502">
    <property type="entry name" value="HTH_41"/>
    <property type="match status" value="1"/>
</dbReference>
<dbReference type="EMBL" id="JAATLM010000001">
    <property type="protein sequence ID" value="NIZ69773.1"/>
    <property type="molecule type" value="Genomic_DNA"/>
</dbReference>
<sequence length="305" mass="34597">MMHEEFLQKTGKVIELLASEILLLHVGDRLPVISDWVERYNLSRGTVQNAIQVLRQKEAIVTKSRGHLGTFLIDIDYQKLQHFALRGPLRGSMPLPYSKLYEGLASGLYDTFMQVDLSLSLAYVRGAKDRIHQVLEGLYHFSIVSGLAADFAIKSGAPLEILFNFGSKTYLSGHVILFAHPHKALQAGMRVAIDMSSYDQSYLTQALVRDLDVELIPMGAHQIINNLLHNKIDAGVWNYDQVLMHQYPLAYQFIDNPLTDRATQAVLVGFQRNFVINTILKRTINQEHVLAVQHEVVYDLRVPKY</sequence>
<evidence type="ECO:0000259" key="1">
    <source>
        <dbReference type="Pfam" id="PF14502"/>
    </source>
</evidence>
<organism evidence="3 4">
    <name type="scientific">Entomospira culicis</name>
    <dbReference type="NCBI Taxonomy" id="2719989"/>
    <lineage>
        <taxon>Bacteria</taxon>
        <taxon>Pseudomonadati</taxon>
        <taxon>Spirochaetota</taxon>
        <taxon>Spirochaetia</taxon>
        <taxon>Spirochaetales</taxon>
        <taxon>Spirochaetaceae</taxon>
        <taxon>Entomospira</taxon>
    </lineage>
</organism>
<dbReference type="Pfam" id="PF14503">
    <property type="entry name" value="YhfZ_C"/>
    <property type="match status" value="1"/>
</dbReference>
<gene>
    <name evidence="3" type="ORF">HCT48_06050</name>
</gene>
<dbReference type="NCBIfam" id="NF041241">
    <property type="entry name" value="YhfZ_full"/>
    <property type="match status" value="1"/>
</dbReference>
<feature type="domain" description="Uncharacterised protein YhfZ C-terminal" evidence="2">
    <location>
        <begin position="76"/>
        <end position="305"/>
    </location>
</feature>
<feature type="domain" description="YhfZ helix-turn-helix" evidence="1">
    <location>
        <begin position="26"/>
        <end position="72"/>
    </location>
</feature>
<name>A0A968KW26_9SPIO</name>